<proteinExistence type="predicted"/>
<keyword evidence="2" id="KW-1185">Reference proteome</keyword>
<reference evidence="1 2" key="1">
    <citation type="submission" date="2020-08" db="EMBL/GenBank/DDBJ databases">
        <title>Genomic Encyclopedia of Type Strains, Phase IV (KMG-V): Genome sequencing to study the core and pangenomes of soil and plant-associated prokaryotes.</title>
        <authorList>
            <person name="Whitman W."/>
        </authorList>
    </citation>
    <scope>NUCLEOTIDE SEQUENCE [LARGE SCALE GENOMIC DNA]</scope>
    <source>
        <strain evidence="1 2">M8UP14</strain>
    </source>
</reference>
<evidence type="ECO:0000313" key="1">
    <source>
        <dbReference type="EMBL" id="MBB5060283.1"/>
    </source>
</evidence>
<name>A0A7W7ZIB7_9BACT</name>
<dbReference type="InterPro" id="IPR011463">
    <property type="entry name" value="DUF1569"/>
</dbReference>
<organism evidence="1 2">
    <name type="scientific">Granulicella aggregans</name>
    <dbReference type="NCBI Taxonomy" id="474949"/>
    <lineage>
        <taxon>Bacteria</taxon>
        <taxon>Pseudomonadati</taxon>
        <taxon>Acidobacteriota</taxon>
        <taxon>Terriglobia</taxon>
        <taxon>Terriglobales</taxon>
        <taxon>Acidobacteriaceae</taxon>
        <taxon>Granulicella</taxon>
    </lineage>
</organism>
<dbReference type="Proteomes" id="UP000540989">
    <property type="component" value="Unassembled WGS sequence"/>
</dbReference>
<dbReference type="AlphaFoldDB" id="A0A7W7ZIB7"/>
<dbReference type="InterPro" id="IPR034660">
    <property type="entry name" value="DinB/YfiT-like"/>
</dbReference>
<evidence type="ECO:0000313" key="2">
    <source>
        <dbReference type="Proteomes" id="UP000540989"/>
    </source>
</evidence>
<dbReference type="Gene3D" id="1.20.120.450">
    <property type="entry name" value="dinb family like domain"/>
    <property type="match status" value="1"/>
</dbReference>
<sequence length="157" mass="17767">METQVKNLFDPALVDDTQTRILLLTAENQPSWGTLNVSQALVHCALGFEMATGALKTKRAPFPATLFGRVIKPFIFRDNKPMRRNSPSAPELFTGNTAGYHFINERSRLLEEMHRFAARGPAGCTHQPHPFFGPLTPEEWAILMYKHIDHHLRQFGA</sequence>
<gene>
    <name evidence="1" type="ORF">HDF16_005019</name>
</gene>
<dbReference type="Pfam" id="PF07606">
    <property type="entry name" value="DUF1569"/>
    <property type="match status" value="1"/>
</dbReference>
<dbReference type="EMBL" id="JACHIP010000011">
    <property type="protein sequence ID" value="MBB5060283.1"/>
    <property type="molecule type" value="Genomic_DNA"/>
</dbReference>
<comment type="caution">
    <text evidence="1">The sequence shown here is derived from an EMBL/GenBank/DDBJ whole genome shotgun (WGS) entry which is preliminary data.</text>
</comment>
<protein>
    <recommendedName>
        <fullName evidence="3">DUF1569 domain-containing protein</fullName>
    </recommendedName>
</protein>
<accession>A0A7W7ZIB7</accession>
<evidence type="ECO:0008006" key="3">
    <source>
        <dbReference type="Google" id="ProtNLM"/>
    </source>
</evidence>